<evidence type="ECO:0000313" key="6">
    <source>
        <dbReference type="EMBL" id="APF41907.1"/>
    </source>
</evidence>
<reference evidence="7 9" key="2">
    <citation type="submission" date="2020-08" db="EMBL/GenBank/DDBJ databases">
        <title>Sequencing the genomes of 1000 actinobacteria strains.</title>
        <authorList>
            <person name="Klenk H.-P."/>
        </authorList>
    </citation>
    <scope>NUCLEOTIDE SEQUENCE [LARGE SCALE GENOMIC DNA]</scope>
    <source>
        <strain evidence="7 9">DSM 105783</strain>
    </source>
</reference>
<dbReference type="Pfam" id="PF01988">
    <property type="entry name" value="VIT1"/>
    <property type="match status" value="1"/>
</dbReference>
<dbReference type="Proteomes" id="UP000183530">
    <property type="component" value="Chromosome"/>
</dbReference>
<evidence type="ECO:0000313" key="8">
    <source>
        <dbReference type="Proteomes" id="UP000183530"/>
    </source>
</evidence>
<name>A0A1L2ZRV9_9MICC</name>
<dbReference type="EMBL" id="JACHDR010000001">
    <property type="protein sequence ID" value="MBB5513227.1"/>
    <property type="molecule type" value="Genomic_DNA"/>
</dbReference>
<gene>
    <name evidence="6" type="ORF">BHE16_10255</name>
    <name evidence="7" type="ORF">HD598_001914</name>
</gene>
<feature type="transmembrane region" description="Helical" evidence="5">
    <location>
        <begin position="158"/>
        <end position="180"/>
    </location>
</feature>
<keyword evidence="4 5" id="KW-0472">Membrane</keyword>
<dbReference type="GO" id="GO:0030026">
    <property type="term" value="P:intracellular manganese ion homeostasis"/>
    <property type="evidence" value="ECO:0007669"/>
    <property type="project" value="InterPro"/>
</dbReference>
<feature type="transmembrane region" description="Helical" evidence="5">
    <location>
        <begin position="217"/>
        <end position="237"/>
    </location>
</feature>
<sequence>MAFEDSDTFHDSEPHAAGSQAHKLNWLRAGVLGANDGIVSVAAVVVGVAGATTESAPIVLAGTAALVGGAISMALGEYVSVSSSADAQKALIAKEKWELANMPEQELQELAEIYEAKGLKPETAQKVARELTEHDALAAHLEAELHLDENEVVSPWNAAAASAVAFLVGAALPFLTAVLLPAELKVPVTFIAVLIALAITGAVGARLGGARVLPATVRVVVGGALALAVTFLIGALLGSSGVV</sequence>
<feature type="transmembrane region" description="Helical" evidence="5">
    <location>
        <begin position="186"/>
        <end position="205"/>
    </location>
</feature>
<keyword evidence="2 5" id="KW-0812">Transmembrane</keyword>
<dbReference type="GO" id="GO:0012505">
    <property type="term" value="C:endomembrane system"/>
    <property type="evidence" value="ECO:0007669"/>
    <property type="project" value="UniProtKB-SubCell"/>
</dbReference>
<proteinExistence type="predicted"/>
<dbReference type="GO" id="GO:0005384">
    <property type="term" value="F:manganese ion transmembrane transporter activity"/>
    <property type="evidence" value="ECO:0007669"/>
    <property type="project" value="InterPro"/>
</dbReference>
<dbReference type="EMBL" id="CP018135">
    <property type="protein sequence ID" value="APF41907.1"/>
    <property type="molecule type" value="Genomic_DNA"/>
</dbReference>
<evidence type="ECO:0000256" key="2">
    <source>
        <dbReference type="ARBA" id="ARBA00022692"/>
    </source>
</evidence>
<evidence type="ECO:0000256" key="1">
    <source>
        <dbReference type="ARBA" id="ARBA00004127"/>
    </source>
</evidence>
<evidence type="ECO:0000256" key="4">
    <source>
        <dbReference type="ARBA" id="ARBA00023136"/>
    </source>
</evidence>
<evidence type="ECO:0000313" key="7">
    <source>
        <dbReference type="EMBL" id="MBB5513227.1"/>
    </source>
</evidence>
<dbReference type="RefSeq" id="WP_071895365.1">
    <property type="nucleotide sequence ID" value="NZ_BAAARH010000002.1"/>
</dbReference>
<protein>
    <submittedName>
        <fullName evidence="7">VIT1/CCC1 family predicted Fe2+/Mn2+ transporter</fullName>
    </submittedName>
</protein>
<feature type="transmembrane region" description="Helical" evidence="5">
    <location>
        <begin position="58"/>
        <end position="79"/>
    </location>
</feature>
<dbReference type="OrthoDB" id="188924at2"/>
<feature type="transmembrane region" description="Helical" evidence="5">
    <location>
        <begin position="29"/>
        <end position="52"/>
    </location>
</feature>
<dbReference type="CDD" id="cd02432">
    <property type="entry name" value="Nodulin-21_like_1"/>
    <property type="match status" value="1"/>
</dbReference>
<dbReference type="KEGG" id="nae:BHE16_10255"/>
<dbReference type="PANTHER" id="PTHR31851">
    <property type="entry name" value="FE(2+)/MN(2+) TRANSPORTER PCL1"/>
    <property type="match status" value="1"/>
</dbReference>
<dbReference type="STRING" id="556325.BHE16_10255"/>
<evidence type="ECO:0000256" key="3">
    <source>
        <dbReference type="ARBA" id="ARBA00022989"/>
    </source>
</evidence>
<dbReference type="InterPro" id="IPR008217">
    <property type="entry name" value="Ccc1_fam"/>
</dbReference>
<dbReference type="AlphaFoldDB" id="A0A1L2ZRV9"/>
<reference evidence="6 8" key="1">
    <citation type="submission" date="2016-11" db="EMBL/GenBank/DDBJ databases">
        <title>Genome sequencing of Zhihengliuella aestuarii B18 antagonistic to Plasmodiophora brassicae.</title>
        <authorList>
            <person name="Luo Y."/>
        </authorList>
    </citation>
    <scope>NUCLEOTIDE SEQUENCE [LARGE SCALE GENOMIC DNA]</scope>
    <source>
        <strain evidence="6 8">B18</strain>
    </source>
</reference>
<evidence type="ECO:0000313" key="9">
    <source>
        <dbReference type="Proteomes" id="UP000580797"/>
    </source>
</evidence>
<keyword evidence="8" id="KW-1185">Reference proteome</keyword>
<accession>A0A1L2ZRV9</accession>
<keyword evidence="3 5" id="KW-1133">Transmembrane helix</keyword>
<comment type="subcellular location">
    <subcellularLocation>
        <location evidence="1">Endomembrane system</location>
        <topology evidence="1">Multi-pass membrane protein</topology>
    </subcellularLocation>
</comment>
<evidence type="ECO:0000256" key="5">
    <source>
        <dbReference type="SAM" id="Phobius"/>
    </source>
</evidence>
<dbReference type="Proteomes" id="UP000580797">
    <property type="component" value="Unassembled WGS sequence"/>
</dbReference>
<organism evidence="6 8">
    <name type="scientific">Neomicrococcus aestuarii</name>
    <dbReference type="NCBI Taxonomy" id="556325"/>
    <lineage>
        <taxon>Bacteria</taxon>
        <taxon>Bacillati</taxon>
        <taxon>Actinomycetota</taxon>
        <taxon>Actinomycetes</taxon>
        <taxon>Micrococcales</taxon>
        <taxon>Micrococcaceae</taxon>
        <taxon>Neomicrococcus</taxon>
    </lineage>
</organism>